<dbReference type="SUPFAM" id="SSF64518">
    <property type="entry name" value="Phase 1 flagellin"/>
    <property type="match status" value="1"/>
</dbReference>
<dbReference type="KEGG" id="amij:EQM06_01575"/>
<dbReference type="PANTHER" id="PTHR42792">
    <property type="entry name" value="FLAGELLIN"/>
    <property type="match status" value="1"/>
</dbReference>
<gene>
    <name evidence="2" type="ORF">EQM06_01575</name>
</gene>
<dbReference type="RefSeq" id="WP_128744673.1">
    <property type="nucleotide sequence ID" value="NZ_CP035281.1"/>
</dbReference>
<dbReference type="Gene3D" id="1.20.1330.10">
    <property type="entry name" value="f41 fragment of flagellin, N-terminal domain"/>
    <property type="match status" value="1"/>
</dbReference>
<dbReference type="Pfam" id="PF00669">
    <property type="entry name" value="Flagellin_N"/>
    <property type="match status" value="1"/>
</dbReference>
<dbReference type="InterPro" id="IPR001029">
    <property type="entry name" value="Flagellin_N"/>
</dbReference>
<evidence type="ECO:0000313" key="3">
    <source>
        <dbReference type="Proteomes" id="UP000287601"/>
    </source>
</evidence>
<dbReference type="GO" id="GO:0009288">
    <property type="term" value="C:bacterial-type flagellum"/>
    <property type="evidence" value="ECO:0007669"/>
    <property type="project" value="InterPro"/>
</dbReference>
<dbReference type="Proteomes" id="UP000287601">
    <property type="component" value="Chromosome"/>
</dbReference>
<reference evidence="2 3" key="1">
    <citation type="submission" date="2019-01" db="EMBL/GenBank/DDBJ databases">
        <title>Draft genomes of a novel of Aminipila strains.</title>
        <authorList>
            <person name="Ma S."/>
        </authorList>
    </citation>
    <scope>NUCLEOTIDE SEQUENCE [LARGE SCALE GENOMIC DNA]</scope>
    <source>
        <strain evidence="3">JN-39</strain>
    </source>
</reference>
<name>A0A410PSZ1_9FIRM</name>
<feature type="domain" description="Flagellin N-terminal" evidence="1">
    <location>
        <begin position="5"/>
        <end position="140"/>
    </location>
</feature>
<dbReference type="GO" id="GO:0005198">
    <property type="term" value="F:structural molecule activity"/>
    <property type="evidence" value="ECO:0007669"/>
    <property type="project" value="InterPro"/>
</dbReference>
<dbReference type="OrthoDB" id="9810955at2"/>
<evidence type="ECO:0000313" key="2">
    <source>
        <dbReference type="EMBL" id="QAT42019.1"/>
    </source>
</evidence>
<organism evidence="2 3">
    <name type="scientific">Aminipila luticellarii</name>
    <dbReference type="NCBI Taxonomy" id="2507160"/>
    <lineage>
        <taxon>Bacteria</taxon>
        <taxon>Bacillati</taxon>
        <taxon>Bacillota</taxon>
        <taxon>Clostridia</taxon>
        <taxon>Peptostreptococcales</taxon>
        <taxon>Anaerovoracaceae</taxon>
        <taxon>Aminipila</taxon>
    </lineage>
</organism>
<evidence type="ECO:0000259" key="1">
    <source>
        <dbReference type="Pfam" id="PF00669"/>
    </source>
</evidence>
<accession>A0A410PSZ1</accession>
<proteinExistence type="predicted"/>
<dbReference type="AlphaFoldDB" id="A0A410PSZ1"/>
<sequence length="354" mass="38988">MRITQTMMAKQYTRRVSSVINDYAYVNKQVGTGRKFFKVSENPGAAAKAYYLRRQSAQCDDYVANVKDAQENLTTKDSTLMQVSKSLEDAFDTLLGIVNGSQDNAENRAVAAKQFRSIQETIVKDMNTKYGDKFLFGGSNMTDAPFELADDGTLTYLGVDVSGKKDYVYPAGHPKAGQVVQGTDNGSDDVLNLLKDLSGDKLYTDLGFGLSFENGNVVESSAFSTALPGINVLGYGTSPAGYSNNIVLLLGQMAGELENNSDSSALNNYMAKFTEQKQNVLNETTKLGSDSMFLEYTQTRLEDMQDNIANKISDTEYIDSEEAIMNLNTVDYMYQALLKTSQKILSNSFIDFMT</sequence>
<dbReference type="InterPro" id="IPR001492">
    <property type="entry name" value="Flagellin"/>
</dbReference>
<dbReference type="PANTHER" id="PTHR42792:SF1">
    <property type="entry name" value="FLAGELLAR HOOK-ASSOCIATED PROTEIN 3"/>
    <property type="match status" value="1"/>
</dbReference>
<protein>
    <recommendedName>
        <fullName evidence="1">Flagellin N-terminal domain-containing protein</fullName>
    </recommendedName>
</protein>
<keyword evidence="3" id="KW-1185">Reference proteome</keyword>
<dbReference type="EMBL" id="CP035281">
    <property type="protein sequence ID" value="QAT42019.1"/>
    <property type="molecule type" value="Genomic_DNA"/>
</dbReference>